<keyword evidence="13" id="KW-1185">Reference proteome</keyword>
<organism evidence="12 13">
    <name type="scientific">Piliocolobus tephrosceles</name>
    <name type="common">Ugandan red Colobus</name>
    <dbReference type="NCBI Taxonomy" id="591936"/>
    <lineage>
        <taxon>Eukaryota</taxon>
        <taxon>Metazoa</taxon>
        <taxon>Chordata</taxon>
        <taxon>Craniata</taxon>
        <taxon>Vertebrata</taxon>
        <taxon>Euteleostomi</taxon>
        <taxon>Mammalia</taxon>
        <taxon>Eutheria</taxon>
        <taxon>Euarchontoglires</taxon>
        <taxon>Primates</taxon>
        <taxon>Haplorrhini</taxon>
        <taxon>Catarrhini</taxon>
        <taxon>Cercopithecidae</taxon>
        <taxon>Colobinae</taxon>
        <taxon>Piliocolobus</taxon>
    </lineage>
</organism>
<dbReference type="Pfam" id="PF13804">
    <property type="entry name" value="HERV-K_env_2"/>
    <property type="match status" value="1"/>
</dbReference>
<comment type="subunit">
    <text evidence="6">The surface (SU) and transmembrane (TM) proteins form a heterodimer. SU and TM are attached by noncovalent interactions or by a labile interchain disulfide bond.</text>
</comment>
<keyword evidence="9" id="KW-0732">Signal</keyword>
<dbReference type="PANTHER" id="PTHR34313">
    <property type="entry name" value="ENDOGENOUS RETROVIRUS GROUP K MEMBER 113 ENV POLYPROTEIN-RELATED"/>
    <property type="match status" value="1"/>
</dbReference>
<evidence type="ECO:0000256" key="9">
    <source>
        <dbReference type="SAM" id="SignalP"/>
    </source>
</evidence>
<dbReference type="InterPro" id="IPR051255">
    <property type="entry name" value="Retroviral_env_glycoprotein"/>
</dbReference>
<feature type="domain" description="Retro-transcribing virus envelope glycoprotein" evidence="11">
    <location>
        <begin position="40"/>
        <end position="207"/>
    </location>
</feature>
<comment type="function">
    <text evidence="5">SU mediates receptor recognition.</text>
</comment>
<evidence type="ECO:0000259" key="10">
    <source>
        <dbReference type="Pfam" id="PF00517"/>
    </source>
</evidence>
<reference evidence="12" key="1">
    <citation type="submission" date="2025-08" db="UniProtKB">
        <authorList>
            <consortium name="Ensembl"/>
        </authorList>
    </citation>
    <scope>IDENTIFICATION</scope>
</reference>
<dbReference type="CDD" id="cd09909">
    <property type="entry name" value="HIV-1-like_HR1-HR2"/>
    <property type="match status" value="1"/>
</dbReference>
<feature type="transmembrane region" description="Helical" evidence="8">
    <location>
        <begin position="394"/>
        <end position="420"/>
    </location>
</feature>
<evidence type="ECO:0000313" key="12">
    <source>
        <dbReference type="Ensembl" id="ENSPTEP00000011968.1"/>
    </source>
</evidence>
<evidence type="ECO:0000256" key="8">
    <source>
        <dbReference type="SAM" id="Phobius"/>
    </source>
</evidence>
<dbReference type="InterPro" id="IPR029104">
    <property type="entry name" value="HERV-K_env"/>
</dbReference>
<keyword evidence="8" id="KW-1133">Transmembrane helix</keyword>
<feature type="domain" description="Retroviral envelope protein GP41-like" evidence="10">
    <location>
        <begin position="415"/>
        <end position="513"/>
    </location>
</feature>
<comment type="subcellular location">
    <subcellularLocation>
        <location evidence="1">Cell membrane</location>
        <topology evidence="1">Single-pass membrane protein</topology>
    </subcellularLocation>
    <subcellularLocation>
        <location evidence="2">Virion</location>
    </subcellularLocation>
</comment>
<dbReference type="PANTHER" id="PTHR34313:SF3">
    <property type="entry name" value="ENDOGENOUS RETROVIRUS GROUP K MEMBER 113 ENV POLYPROTEIN-RELATED"/>
    <property type="match status" value="1"/>
</dbReference>
<evidence type="ECO:0000256" key="4">
    <source>
        <dbReference type="ARBA" id="ARBA00037331"/>
    </source>
</evidence>
<feature type="chain" id="PRO_5034569251" description="Envelope polyprotein" evidence="9">
    <location>
        <begin position="24"/>
        <end position="522"/>
    </location>
</feature>
<name>A0A8C9GYU9_9PRIM</name>
<dbReference type="GO" id="GO:0005886">
    <property type="term" value="C:plasma membrane"/>
    <property type="evidence" value="ECO:0007669"/>
    <property type="project" value="UniProtKB-SubCell"/>
</dbReference>
<keyword evidence="8" id="KW-0812">Transmembrane</keyword>
<evidence type="ECO:0000313" key="13">
    <source>
        <dbReference type="Proteomes" id="UP000694416"/>
    </source>
</evidence>
<dbReference type="AlphaFoldDB" id="A0A8C9GYU9"/>
<evidence type="ECO:0000256" key="7">
    <source>
        <dbReference type="ARBA" id="ARBA00042950"/>
    </source>
</evidence>
<accession>A0A8C9GYU9</accession>
<dbReference type="GO" id="GO:0005198">
    <property type="term" value="F:structural molecule activity"/>
    <property type="evidence" value="ECO:0007669"/>
    <property type="project" value="InterPro"/>
</dbReference>
<evidence type="ECO:0000256" key="3">
    <source>
        <dbReference type="ARBA" id="ARBA00022475"/>
    </source>
</evidence>
<keyword evidence="8" id="KW-0472">Membrane</keyword>
<protein>
    <recommendedName>
        <fullName evidence="7">Envelope polyprotein</fullName>
    </recommendedName>
</protein>
<dbReference type="Pfam" id="PF00517">
    <property type="entry name" value="GP41"/>
    <property type="match status" value="1"/>
</dbReference>
<comment type="function">
    <text evidence="4">TM anchors the envelope heterodimer to the viral membrane through one transmembrane domain. The other hydrophobic domain, called fusion peptide, mediates fusion of the viral membrane with the target cell membrane.</text>
</comment>
<feature type="signal peptide" evidence="9">
    <location>
        <begin position="1"/>
        <end position="23"/>
    </location>
</feature>
<dbReference type="Proteomes" id="UP000694416">
    <property type="component" value="Unplaced"/>
</dbReference>
<sequence>MLSAALMIVSMVISLPVTAGADAADYTYWAYVPFLPLIQAVTWMDNPIEAYVNNSAWVPGLTDDSCPAQPEEEGMMTNISTGYHYPPICLGKAPGCLMSTTQNWLVEVPTVSATSRFTYHMVSGMSLRPQMNNLQDSSYQRSLKFRPKGKPCPKKIPKESKSPEVLVWEECVADTEVVLQNNEFGTIIDWAPRGQFYYNYMGQTHSCSQALAIWPTNPAYDRDLTKRLDQVYRNLKSPYPWKWGEKGISSPQPKLVSPATGPEHPELWKLTVASHHIRILSGNQAIGTRDHKPYYTTNLNSNLTIPLQSCVKPPYMLVVRNIVIKRDSQTIACENCRLLTCIDSAFDWQHHILLVRAREGVWIRVSMDQLWEASPSVHILMEVLKRILTRSKRFIFTLTAVIVGLIAVTATAAAAGIALYSSVQTAEYVNNWQKNSSKLWNSQTQIDQKLANQINDLRQTVIWMGDRLMSLEYLFQLRCDWNTSDFCTTPRAYNESEHHWDMVRRHLQGRKDNLTLDISKLK</sequence>
<evidence type="ECO:0000256" key="2">
    <source>
        <dbReference type="ARBA" id="ARBA00004328"/>
    </source>
</evidence>
<reference evidence="12" key="2">
    <citation type="submission" date="2025-09" db="UniProtKB">
        <authorList>
            <consortium name="Ensembl"/>
        </authorList>
    </citation>
    <scope>IDENTIFICATION</scope>
</reference>
<dbReference type="Ensembl" id="ENSPTET00000018032.1">
    <property type="protein sequence ID" value="ENSPTEP00000011968.1"/>
    <property type="gene ID" value="ENSPTEG00000013460.1"/>
</dbReference>
<evidence type="ECO:0000256" key="1">
    <source>
        <dbReference type="ARBA" id="ARBA00004162"/>
    </source>
</evidence>
<proteinExistence type="predicted"/>
<evidence type="ECO:0000256" key="6">
    <source>
        <dbReference type="ARBA" id="ARBA00038648"/>
    </source>
</evidence>
<keyword evidence="3" id="KW-1003">Cell membrane</keyword>
<evidence type="ECO:0000256" key="5">
    <source>
        <dbReference type="ARBA" id="ARBA00037718"/>
    </source>
</evidence>
<evidence type="ECO:0000259" key="11">
    <source>
        <dbReference type="Pfam" id="PF13804"/>
    </source>
</evidence>
<dbReference type="InterPro" id="IPR000328">
    <property type="entry name" value="GP41-like"/>
</dbReference>